<dbReference type="PANTHER" id="PTHR31616">
    <property type="entry name" value="TREHALASE"/>
    <property type="match status" value="1"/>
</dbReference>
<proteinExistence type="predicted"/>
<feature type="domain" description="Trehalase-like N-terminal" evidence="2">
    <location>
        <begin position="6"/>
        <end position="161"/>
    </location>
</feature>
<comment type="caution">
    <text evidence="3">The sequence shown here is derived from an EMBL/GenBank/DDBJ whole genome shotgun (WGS) entry which is preliminary data.</text>
</comment>
<evidence type="ECO:0000259" key="2">
    <source>
        <dbReference type="Pfam" id="PF19291"/>
    </source>
</evidence>
<organism evidence="3 4">
    <name type="scientific">Streptomyces polychromogenes</name>
    <dbReference type="NCBI Taxonomy" id="67342"/>
    <lineage>
        <taxon>Bacteria</taxon>
        <taxon>Bacillati</taxon>
        <taxon>Actinomycetota</taxon>
        <taxon>Actinomycetes</taxon>
        <taxon>Kitasatosporales</taxon>
        <taxon>Streptomycetaceae</taxon>
        <taxon>Streptomyces</taxon>
    </lineage>
</organism>
<sequence>MRRRRYPPIGDHGLIGDLRTAALVSSEGVIDWFCAPRFDAPSLFASLLDHDRGGFFAVAAEGDGAVTRQLYLADTAVLVTRFMTEEGVGEVVDFMPLGEAEAPPGLHRIIRVLRVTRGTVRFGIECQPAFDYGRAEPELAVEGATARFGGPEVSAFLQVSGPVRIRRDGAGVRGEAELGQGGLAAAVLTVCHDPAAGPPEPMGAEELRRAFRATYDHWHRWLSRSRYRGRWQQMVNRSAITLKLMTYAPTGAPVAAVTMGLPERIGGERNWDYRYTWVRDASLSVKALLDLGLEDEAEAFRRWLGARVPQGGTVTGEPLQIMYRVDGDPRLDEEVLTHLEGYRGSAPVRLGNGAAGQLQLDIYGEAVFALSHAADLARLAGYDGWRNLSALLDWLARSWDRPDEGIWETRGGRRDFTYSRLMCWTAFDRGIRLAAELARPADVAGWTAARDAVFRQIMERGYSDRREAFVQHFDGDVLDASLLLMPTVGFVSPRDRRWLSTLDAIEAGLVSDSLVHRYDPAESPDGLRGDEGTFSLCTFLYVGALARAGRLGAARYAFDKMLTYANHVGLFAEEIGPTGEQLGNFPQAFTHLALIAAALALDEELDRSGA</sequence>
<reference evidence="4" key="1">
    <citation type="journal article" date="2019" name="Int. J. Syst. Evol. Microbiol.">
        <title>The Global Catalogue of Microorganisms (GCM) 10K type strain sequencing project: providing services to taxonomists for standard genome sequencing and annotation.</title>
        <authorList>
            <consortium name="The Broad Institute Genomics Platform"/>
            <consortium name="The Broad Institute Genome Sequencing Center for Infectious Disease"/>
            <person name="Wu L."/>
            <person name="Ma J."/>
        </authorList>
    </citation>
    <scope>NUCLEOTIDE SEQUENCE [LARGE SCALE GENOMIC DNA]</scope>
    <source>
        <strain evidence="4">JCM 4505</strain>
    </source>
</reference>
<accession>A0ABP3F0Z7</accession>
<dbReference type="InterPro" id="IPR008928">
    <property type="entry name" value="6-hairpin_glycosidase_sf"/>
</dbReference>
<dbReference type="Pfam" id="PF00723">
    <property type="entry name" value="Glyco_hydro_15"/>
    <property type="match status" value="1"/>
</dbReference>
<evidence type="ECO:0000313" key="3">
    <source>
        <dbReference type="EMBL" id="GAA0284756.1"/>
    </source>
</evidence>
<dbReference type="PANTHER" id="PTHR31616:SF0">
    <property type="entry name" value="GLUCAN 1,4-ALPHA-GLUCOSIDASE"/>
    <property type="match status" value="1"/>
</dbReference>
<dbReference type="Gene3D" id="1.50.10.10">
    <property type="match status" value="1"/>
</dbReference>
<dbReference type="SUPFAM" id="SSF48208">
    <property type="entry name" value="Six-hairpin glycosidases"/>
    <property type="match status" value="1"/>
</dbReference>
<name>A0ABP3F0Z7_9ACTN</name>
<evidence type="ECO:0000313" key="4">
    <source>
        <dbReference type="Proteomes" id="UP001501867"/>
    </source>
</evidence>
<dbReference type="InterPro" id="IPR012341">
    <property type="entry name" value="6hp_glycosidase-like_sf"/>
</dbReference>
<dbReference type="InterPro" id="IPR011613">
    <property type="entry name" value="GH15-like"/>
</dbReference>
<evidence type="ECO:0000259" key="1">
    <source>
        <dbReference type="Pfam" id="PF00723"/>
    </source>
</evidence>
<dbReference type="Pfam" id="PF19291">
    <property type="entry name" value="TREH_N"/>
    <property type="match status" value="1"/>
</dbReference>
<dbReference type="InterPro" id="IPR045582">
    <property type="entry name" value="Trehalase-like_N"/>
</dbReference>
<feature type="domain" description="GH15-like" evidence="1">
    <location>
        <begin position="232"/>
        <end position="598"/>
    </location>
</feature>
<dbReference type="RefSeq" id="WP_344156889.1">
    <property type="nucleotide sequence ID" value="NZ_BAAABV010000015.1"/>
</dbReference>
<protein>
    <submittedName>
        <fullName evidence="3">Glycoside hydrolase family 15 protein</fullName>
    </submittedName>
</protein>
<dbReference type="EMBL" id="BAAABV010000015">
    <property type="protein sequence ID" value="GAA0284756.1"/>
    <property type="molecule type" value="Genomic_DNA"/>
</dbReference>
<keyword evidence="4" id="KW-1185">Reference proteome</keyword>
<dbReference type="Proteomes" id="UP001501867">
    <property type="component" value="Unassembled WGS sequence"/>
</dbReference>
<gene>
    <name evidence="3" type="ORF">GCM10010302_23620</name>
</gene>
<dbReference type="GO" id="GO:0016787">
    <property type="term" value="F:hydrolase activity"/>
    <property type="evidence" value="ECO:0007669"/>
    <property type="project" value="UniProtKB-KW"/>
</dbReference>
<keyword evidence="3" id="KW-0378">Hydrolase</keyword>